<evidence type="ECO:0000256" key="1">
    <source>
        <dbReference type="SAM" id="Phobius"/>
    </source>
</evidence>
<keyword evidence="1" id="KW-0812">Transmembrane</keyword>
<evidence type="ECO:0000313" key="4">
    <source>
        <dbReference type="Proteomes" id="UP000243140"/>
    </source>
</evidence>
<dbReference type="RefSeq" id="WP_083011511.1">
    <property type="nucleotide sequence ID" value="NZ_CP060015.1"/>
</dbReference>
<dbReference type="InterPro" id="IPR002035">
    <property type="entry name" value="VWF_A"/>
</dbReference>
<accession>A0ABX3SN05</accession>
<dbReference type="SUPFAM" id="SSF53300">
    <property type="entry name" value="vWA-like"/>
    <property type="match status" value="1"/>
</dbReference>
<dbReference type="NCBIfam" id="NF010238">
    <property type="entry name" value="PRK13685.1"/>
    <property type="match status" value="1"/>
</dbReference>
<sequence>MSLPGIGPLPLYGFQRPGMLLFGLVPLVLLAVYLVVQGRRRRRLRRFTEAQVPQSWWRHLPVAVSLLCLVLLTIALATPTHDMRIPRNRAVVMLVIDMSQSMRATDVEPNRLKAAEQAASQFAGQLTPGINLGLVGFAGTPYLLVPPTPQHQATIDALQKLEFADGTATGEAIFTALHAIGAAAVAGGDAPPPARIVLLSDGGENKPSDPSDPHDGAYTAARLAKDQGVPISTISFGTKTGDIELDGQRIAVPVSTDQMRTIARLSGGQSYTATNVDELNKSYRSIENDIGYRTVPGPGGAGWLRLGVITALIATALALLINRRLPT</sequence>
<comment type="caution">
    <text evidence="3">The sequence shown here is derived from an EMBL/GenBank/DDBJ whole genome shotgun (WGS) entry which is preliminary data.</text>
</comment>
<dbReference type="Proteomes" id="UP000243140">
    <property type="component" value="Unassembled WGS sequence"/>
</dbReference>
<dbReference type="Pfam" id="PF13519">
    <property type="entry name" value="VWA_2"/>
    <property type="match status" value="1"/>
</dbReference>
<proteinExistence type="predicted"/>
<keyword evidence="1" id="KW-1133">Transmembrane helix</keyword>
<dbReference type="InterPro" id="IPR036465">
    <property type="entry name" value="vWFA_dom_sf"/>
</dbReference>
<dbReference type="Gene3D" id="3.40.50.410">
    <property type="entry name" value="von Willebrand factor, type A domain"/>
    <property type="match status" value="1"/>
</dbReference>
<keyword evidence="4" id="KW-1185">Reference proteome</keyword>
<gene>
    <name evidence="3" type="ORF">BST29_18750</name>
</gene>
<feature type="transmembrane region" description="Helical" evidence="1">
    <location>
        <begin position="20"/>
        <end position="36"/>
    </location>
</feature>
<dbReference type="PANTHER" id="PTHR37947:SF1">
    <property type="entry name" value="BLL2462 PROTEIN"/>
    <property type="match status" value="1"/>
</dbReference>
<feature type="transmembrane region" description="Helical" evidence="1">
    <location>
        <begin position="302"/>
        <end position="321"/>
    </location>
</feature>
<feature type="domain" description="VWFA" evidence="2">
    <location>
        <begin position="91"/>
        <end position="286"/>
    </location>
</feature>
<dbReference type="EMBL" id="MVHV01000021">
    <property type="protein sequence ID" value="ORA79622.1"/>
    <property type="molecule type" value="Genomic_DNA"/>
</dbReference>
<keyword evidence="1" id="KW-0472">Membrane</keyword>
<reference evidence="3 4" key="1">
    <citation type="submission" date="2017-02" db="EMBL/GenBank/DDBJ databases">
        <title>The new phylogeny of genus Mycobacterium.</title>
        <authorList>
            <person name="Tortoli E."/>
            <person name="Trovato A."/>
            <person name="Cirillo D.M."/>
        </authorList>
    </citation>
    <scope>NUCLEOTIDE SEQUENCE [LARGE SCALE GENOMIC DNA]</scope>
    <source>
        <strain evidence="3 4">IP1130001</strain>
    </source>
</reference>
<dbReference type="PANTHER" id="PTHR37947">
    <property type="entry name" value="BLL2462 PROTEIN"/>
    <property type="match status" value="1"/>
</dbReference>
<organism evidence="3 4">
    <name type="scientific">Mycobacterium malmoense</name>
    <dbReference type="NCBI Taxonomy" id="1780"/>
    <lineage>
        <taxon>Bacteria</taxon>
        <taxon>Bacillati</taxon>
        <taxon>Actinomycetota</taxon>
        <taxon>Actinomycetes</taxon>
        <taxon>Mycobacteriales</taxon>
        <taxon>Mycobacteriaceae</taxon>
        <taxon>Mycobacterium</taxon>
    </lineage>
</organism>
<feature type="transmembrane region" description="Helical" evidence="1">
    <location>
        <begin position="56"/>
        <end position="77"/>
    </location>
</feature>
<dbReference type="SMART" id="SM00327">
    <property type="entry name" value="VWA"/>
    <property type="match status" value="1"/>
</dbReference>
<dbReference type="PROSITE" id="PS50234">
    <property type="entry name" value="VWFA"/>
    <property type="match status" value="1"/>
</dbReference>
<protein>
    <recommendedName>
        <fullName evidence="2">VWFA domain-containing protein</fullName>
    </recommendedName>
</protein>
<name>A0ABX3SN05_MYCMA</name>
<evidence type="ECO:0000313" key="3">
    <source>
        <dbReference type="EMBL" id="ORA79622.1"/>
    </source>
</evidence>
<evidence type="ECO:0000259" key="2">
    <source>
        <dbReference type="PROSITE" id="PS50234"/>
    </source>
</evidence>